<dbReference type="OrthoDB" id="7107936at2"/>
<evidence type="ECO:0000259" key="1">
    <source>
        <dbReference type="Pfam" id="PF22513"/>
    </source>
</evidence>
<accession>A0A4Q9KQ28</accession>
<dbReference type="InterPro" id="IPR053853">
    <property type="entry name" value="FitA-like_RHH"/>
</dbReference>
<dbReference type="InterPro" id="IPR010985">
    <property type="entry name" value="Ribbon_hlx_hlx"/>
</dbReference>
<sequence>MPTLQIRDVPDELSRELKARAAAAGQSLSQFALAELTRAMKRPRVDLLWAQIDARVVDRLDDVGAAATVRADRDARP</sequence>
<dbReference type="Pfam" id="PF22513">
    <property type="entry name" value="FitA-like_RHH"/>
    <property type="match status" value="1"/>
</dbReference>
<evidence type="ECO:0000313" key="2">
    <source>
        <dbReference type="EMBL" id="TBT96150.1"/>
    </source>
</evidence>
<dbReference type="EMBL" id="SDMR01000001">
    <property type="protein sequence ID" value="TBT96150.1"/>
    <property type="molecule type" value="Genomic_DNA"/>
</dbReference>
<evidence type="ECO:0000313" key="3">
    <source>
        <dbReference type="Proteomes" id="UP000291933"/>
    </source>
</evidence>
<dbReference type="Proteomes" id="UP000291933">
    <property type="component" value="Unassembled WGS sequence"/>
</dbReference>
<dbReference type="Gene3D" id="6.10.180.10">
    <property type="entry name" value="Antitoxin ParD"/>
    <property type="match status" value="1"/>
</dbReference>
<dbReference type="InterPro" id="IPR038296">
    <property type="entry name" value="ParD_sf"/>
</dbReference>
<reference evidence="2 3" key="1">
    <citation type="submission" date="2019-01" db="EMBL/GenBank/DDBJ databases">
        <title>Lactibacter flavus gen. nov., sp. nov., a novel bacterium of the family Propionibacteriaceae isolated from raw milk and dairy products.</title>
        <authorList>
            <person name="Huptas C."/>
            <person name="Wenning M."/>
            <person name="Breitenwieser F."/>
            <person name="Doll E."/>
            <person name="Von Neubeck M."/>
            <person name="Busse H.-J."/>
            <person name="Scherer S."/>
        </authorList>
    </citation>
    <scope>NUCLEOTIDE SEQUENCE [LARGE SCALE GENOMIC DNA]</scope>
    <source>
        <strain evidence="2 3">DSM 22130</strain>
    </source>
</reference>
<dbReference type="GO" id="GO:0006355">
    <property type="term" value="P:regulation of DNA-templated transcription"/>
    <property type="evidence" value="ECO:0007669"/>
    <property type="project" value="InterPro"/>
</dbReference>
<dbReference type="RefSeq" id="WP_131170563.1">
    <property type="nucleotide sequence ID" value="NZ_FXTL01000001.1"/>
</dbReference>
<organism evidence="2 3">
    <name type="scientific">Propioniciclava tarda</name>
    <dbReference type="NCBI Taxonomy" id="433330"/>
    <lineage>
        <taxon>Bacteria</taxon>
        <taxon>Bacillati</taxon>
        <taxon>Actinomycetota</taxon>
        <taxon>Actinomycetes</taxon>
        <taxon>Propionibacteriales</taxon>
        <taxon>Propionibacteriaceae</taxon>
        <taxon>Propioniciclava</taxon>
    </lineage>
</organism>
<comment type="caution">
    <text evidence="2">The sequence shown here is derived from an EMBL/GenBank/DDBJ whole genome shotgun (WGS) entry which is preliminary data.</text>
</comment>
<keyword evidence="3" id="KW-1185">Reference proteome</keyword>
<dbReference type="AlphaFoldDB" id="A0A4Q9KQ28"/>
<name>A0A4Q9KQ28_PROTD</name>
<protein>
    <recommendedName>
        <fullName evidence="1">Antitoxin FitA-like ribbon-helix-helix domain-containing protein</fullName>
    </recommendedName>
</protein>
<dbReference type="SUPFAM" id="SSF47598">
    <property type="entry name" value="Ribbon-helix-helix"/>
    <property type="match status" value="1"/>
</dbReference>
<feature type="domain" description="Antitoxin FitA-like ribbon-helix-helix" evidence="1">
    <location>
        <begin position="2"/>
        <end position="39"/>
    </location>
</feature>
<proteinExistence type="predicted"/>
<gene>
    <name evidence="2" type="ORF">ET996_00300</name>
</gene>